<name>A0A2L0EVY0_SORCE</name>
<organism evidence="1 2">
    <name type="scientific">Sorangium cellulosum</name>
    <name type="common">Polyangium cellulosum</name>
    <dbReference type="NCBI Taxonomy" id="56"/>
    <lineage>
        <taxon>Bacteria</taxon>
        <taxon>Pseudomonadati</taxon>
        <taxon>Myxococcota</taxon>
        <taxon>Polyangia</taxon>
        <taxon>Polyangiales</taxon>
        <taxon>Polyangiaceae</taxon>
        <taxon>Sorangium</taxon>
    </lineage>
</organism>
<sequence>MKRIRFVGQNITERERQIINALIDVHSKAMLSAFGINQATAGYTDEQTRMVLEMTKEFGEQYFPDVKFWSE</sequence>
<reference evidence="1 2" key="1">
    <citation type="submission" date="2015-09" db="EMBL/GenBank/DDBJ databases">
        <title>Sorangium comparison.</title>
        <authorList>
            <person name="Zaburannyi N."/>
            <person name="Bunk B."/>
            <person name="Overmann J."/>
            <person name="Mueller R."/>
        </authorList>
    </citation>
    <scope>NUCLEOTIDE SEQUENCE [LARGE SCALE GENOMIC DNA]</scope>
    <source>
        <strain evidence="1 2">So ce26</strain>
    </source>
</reference>
<protein>
    <submittedName>
        <fullName evidence="1">Uncharacterized protein</fullName>
    </submittedName>
</protein>
<accession>A0A2L0EVY0</accession>
<dbReference type="Proteomes" id="UP000238348">
    <property type="component" value="Chromosome"/>
</dbReference>
<evidence type="ECO:0000313" key="1">
    <source>
        <dbReference type="EMBL" id="AUX43444.1"/>
    </source>
</evidence>
<proteinExistence type="predicted"/>
<gene>
    <name evidence="1" type="ORF">SOCE26_048920</name>
</gene>
<evidence type="ECO:0000313" key="2">
    <source>
        <dbReference type="Proteomes" id="UP000238348"/>
    </source>
</evidence>
<dbReference type="RefSeq" id="WP_104982119.1">
    <property type="nucleotide sequence ID" value="NZ_CP012673.1"/>
</dbReference>
<dbReference type="AlphaFoldDB" id="A0A2L0EVY0"/>
<dbReference type="EMBL" id="CP012673">
    <property type="protein sequence ID" value="AUX43444.1"/>
    <property type="molecule type" value="Genomic_DNA"/>
</dbReference>